<accession>A0A9E2KE06</accession>
<dbReference type="Pfam" id="PF21694">
    <property type="entry name" value="DNA_pol3_delta_C"/>
    <property type="match status" value="1"/>
</dbReference>
<dbReference type="GO" id="GO:0006261">
    <property type="term" value="P:DNA-templated DNA replication"/>
    <property type="evidence" value="ECO:0007669"/>
    <property type="project" value="TreeGrafter"/>
</dbReference>
<dbReference type="InterPro" id="IPR027417">
    <property type="entry name" value="P-loop_NTPase"/>
</dbReference>
<dbReference type="Gene3D" id="1.20.272.10">
    <property type="match status" value="1"/>
</dbReference>
<dbReference type="GO" id="GO:0009360">
    <property type="term" value="C:DNA polymerase III complex"/>
    <property type="evidence" value="ECO:0007669"/>
    <property type="project" value="InterPro"/>
</dbReference>
<dbReference type="InterPro" id="IPR010372">
    <property type="entry name" value="DNA_pol3_delta_N"/>
</dbReference>
<dbReference type="SUPFAM" id="SSF48019">
    <property type="entry name" value="post-AAA+ oligomerization domain-like"/>
    <property type="match status" value="1"/>
</dbReference>
<keyword evidence="4 11" id="KW-0548">Nucleotidyltransferase</keyword>
<evidence type="ECO:0000256" key="6">
    <source>
        <dbReference type="ARBA" id="ARBA00022932"/>
    </source>
</evidence>
<dbReference type="NCBIfam" id="TIGR01128">
    <property type="entry name" value="holA"/>
    <property type="match status" value="1"/>
</dbReference>
<protein>
    <recommendedName>
        <fullName evidence="2">DNA polymerase III subunit delta</fullName>
        <ecNumber evidence="1">2.7.7.7</ecNumber>
    </recommendedName>
</protein>
<organism evidence="11 12">
    <name type="scientific">Candidatus Cellulosilyticum pullistercoris</name>
    <dbReference type="NCBI Taxonomy" id="2838521"/>
    <lineage>
        <taxon>Bacteria</taxon>
        <taxon>Bacillati</taxon>
        <taxon>Bacillota</taxon>
        <taxon>Clostridia</taxon>
        <taxon>Lachnospirales</taxon>
        <taxon>Cellulosilyticaceae</taxon>
        <taxon>Cellulosilyticum</taxon>
    </lineage>
</organism>
<keyword evidence="3 11" id="KW-0808">Transferase</keyword>
<sequence>MTMKADCFLLLGEDHWSKNQYIQETKNQILVAGNEMMNYYEAKEKEVLVDTLKDVIETLPFFSEKKLIYLKDTGYFKPGRKEESEKFEAMLQNLPEYITILIDEREADKRSRLYKTIKSQYQIIEFNFPGEEAIIKLLVQSAKEEGIQVDKATLYYFVRNMPEDVDYILSEWNKLLNFIEDGKITRQAIDSICIFSLETRVFELVKKIASGKSDEALEIYSRMLQSKESPIGILILTARQFRVMYQVKYLKARGQDVKQIATQIKMPYFAIKEILEEVNRYSFNELEALLEACLETDRLLKTGKMEANRCVEVLIMRALNHTG</sequence>
<dbReference type="EC" id="2.7.7.7" evidence="1"/>
<dbReference type="EMBL" id="JAHLFQ010000222">
    <property type="protein sequence ID" value="MBU3804982.1"/>
    <property type="molecule type" value="Genomic_DNA"/>
</dbReference>
<dbReference type="Pfam" id="PF06144">
    <property type="entry name" value="DNA_pol3_delta"/>
    <property type="match status" value="1"/>
</dbReference>
<comment type="caution">
    <text evidence="11">The sequence shown here is derived from an EMBL/GenBank/DDBJ whole genome shotgun (WGS) entry which is preliminary data.</text>
</comment>
<dbReference type="GO" id="GO:0003887">
    <property type="term" value="F:DNA-directed DNA polymerase activity"/>
    <property type="evidence" value="ECO:0007669"/>
    <property type="project" value="UniProtKB-KW"/>
</dbReference>
<feature type="domain" description="DNA polymerase III delta N-terminal" evidence="9">
    <location>
        <begin position="8"/>
        <end position="126"/>
    </location>
</feature>
<proteinExistence type="inferred from homology"/>
<evidence type="ECO:0000256" key="5">
    <source>
        <dbReference type="ARBA" id="ARBA00022705"/>
    </source>
</evidence>
<dbReference type="PANTHER" id="PTHR34388:SF1">
    <property type="entry name" value="DNA POLYMERASE III SUBUNIT DELTA"/>
    <property type="match status" value="1"/>
</dbReference>
<comment type="catalytic activity">
    <reaction evidence="8">
        <text>DNA(n) + a 2'-deoxyribonucleoside 5'-triphosphate = DNA(n+1) + diphosphate</text>
        <dbReference type="Rhea" id="RHEA:22508"/>
        <dbReference type="Rhea" id="RHEA-COMP:17339"/>
        <dbReference type="Rhea" id="RHEA-COMP:17340"/>
        <dbReference type="ChEBI" id="CHEBI:33019"/>
        <dbReference type="ChEBI" id="CHEBI:61560"/>
        <dbReference type="ChEBI" id="CHEBI:173112"/>
        <dbReference type="EC" id="2.7.7.7"/>
    </reaction>
</comment>
<dbReference type="InterPro" id="IPR048466">
    <property type="entry name" value="DNA_pol3_delta-like_C"/>
</dbReference>
<evidence type="ECO:0000259" key="9">
    <source>
        <dbReference type="Pfam" id="PF06144"/>
    </source>
</evidence>
<reference evidence="11" key="2">
    <citation type="submission" date="2021-04" db="EMBL/GenBank/DDBJ databases">
        <authorList>
            <person name="Gilroy R."/>
        </authorList>
    </citation>
    <scope>NUCLEOTIDE SEQUENCE</scope>
    <source>
        <strain evidence="11">B5-657</strain>
    </source>
</reference>
<dbReference type="InterPro" id="IPR005790">
    <property type="entry name" value="DNA_polIII_delta"/>
</dbReference>
<dbReference type="Gene3D" id="1.10.8.60">
    <property type="match status" value="1"/>
</dbReference>
<evidence type="ECO:0000313" key="11">
    <source>
        <dbReference type="EMBL" id="MBU3804982.1"/>
    </source>
</evidence>
<evidence type="ECO:0000256" key="4">
    <source>
        <dbReference type="ARBA" id="ARBA00022695"/>
    </source>
</evidence>
<dbReference type="Gene3D" id="3.40.50.300">
    <property type="entry name" value="P-loop containing nucleotide triphosphate hydrolases"/>
    <property type="match status" value="1"/>
</dbReference>
<evidence type="ECO:0000256" key="7">
    <source>
        <dbReference type="ARBA" id="ARBA00034754"/>
    </source>
</evidence>
<dbReference type="PANTHER" id="PTHR34388">
    <property type="entry name" value="DNA POLYMERASE III SUBUNIT DELTA"/>
    <property type="match status" value="1"/>
</dbReference>
<feature type="domain" description="DNA polymerase III delta subunit-like C-terminal" evidence="10">
    <location>
        <begin position="198"/>
        <end position="317"/>
    </location>
</feature>
<name>A0A9E2KE06_9FIRM</name>
<dbReference type="InterPro" id="IPR008921">
    <property type="entry name" value="DNA_pol3_clamp-load_cplx_C"/>
</dbReference>
<dbReference type="GO" id="GO:0003677">
    <property type="term" value="F:DNA binding"/>
    <property type="evidence" value="ECO:0007669"/>
    <property type="project" value="InterPro"/>
</dbReference>
<keyword evidence="5" id="KW-0235">DNA replication</keyword>
<evidence type="ECO:0000313" key="12">
    <source>
        <dbReference type="Proteomes" id="UP000824229"/>
    </source>
</evidence>
<evidence type="ECO:0000256" key="3">
    <source>
        <dbReference type="ARBA" id="ARBA00022679"/>
    </source>
</evidence>
<evidence type="ECO:0000256" key="2">
    <source>
        <dbReference type="ARBA" id="ARBA00017703"/>
    </source>
</evidence>
<gene>
    <name evidence="11" type="primary">holA</name>
    <name evidence="11" type="ORF">H9872_09545</name>
</gene>
<evidence type="ECO:0000256" key="8">
    <source>
        <dbReference type="ARBA" id="ARBA00049244"/>
    </source>
</evidence>
<dbReference type="AlphaFoldDB" id="A0A9E2KE06"/>
<dbReference type="Proteomes" id="UP000824229">
    <property type="component" value="Unassembled WGS sequence"/>
</dbReference>
<evidence type="ECO:0000259" key="10">
    <source>
        <dbReference type="Pfam" id="PF21694"/>
    </source>
</evidence>
<keyword evidence="6" id="KW-0239">DNA-directed DNA polymerase</keyword>
<dbReference type="SUPFAM" id="SSF52540">
    <property type="entry name" value="P-loop containing nucleoside triphosphate hydrolases"/>
    <property type="match status" value="1"/>
</dbReference>
<comment type="similarity">
    <text evidence="7">Belongs to the DNA polymerase HolA subunit family.</text>
</comment>
<evidence type="ECO:0000256" key="1">
    <source>
        <dbReference type="ARBA" id="ARBA00012417"/>
    </source>
</evidence>
<reference evidence="11" key="1">
    <citation type="journal article" date="2021" name="PeerJ">
        <title>Extensive microbial diversity within the chicken gut microbiome revealed by metagenomics and culture.</title>
        <authorList>
            <person name="Gilroy R."/>
            <person name="Ravi A."/>
            <person name="Getino M."/>
            <person name="Pursley I."/>
            <person name="Horton D.L."/>
            <person name="Alikhan N.F."/>
            <person name="Baker D."/>
            <person name="Gharbi K."/>
            <person name="Hall N."/>
            <person name="Watson M."/>
            <person name="Adriaenssens E.M."/>
            <person name="Foster-Nyarko E."/>
            <person name="Jarju S."/>
            <person name="Secka A."/>
            <person name="Antonio M."/>
            <person name="Oren A."/>
            <person name="Chaudhuri R.R."/>
            <person name="La Ragione R."/>
            <person name="Hildebrand F."/>
            <person name="Pallen M.J."/>
        </authorList>
    </citation>
    <scope>NUCLEOTIDE SEQUENCE</scope>
    <source>
        <strain evidence="11">B5-657</strain>
    </source>
</reference>